<accession>A0A6B0YUK1</accession>
<evidence type="ECO:0000256" key="1">
    <source>
        <dbReference type="SAM" id="MobiDB-lite"/>
    </source>
</evidence>
<sequence>MGLEWRTLEDEEGRVRDEPPEVDARAPQRPGRKRWLSVLIALLLVAVVILTVRYVLLERLDAFAATVEADVLSMHDIVEQAERDLDGALFGSMISPDYPNWGRTQKEMLLSGARWDRPYFDLTLDRGSDEEPPAGTVEDITFTSDWRMATVTLAFPYVRPDGSPVTLQQIVTYRDEATGWALVPPYPSFWGETQTFTGRYLTVEYPTRDAATVEQLAPEWDKMLSAVCQELEGIRCRRTWKLEVELSTESSPLARMADLTSRGPLWKGMSHASPTNRGAGGSELKLPTPSLIGSPVDEAGFQAVRAGYAPLIVGAAAADIVGWRCCEKIVFFHALLDKQLSRLGLKPWPLTASDYEDILQGSIHDVTSLHWVYLQRSYNNVTPQIQKIVYSIVDMILASNPERSPASLQRLLLRYDTYRPWLFHALPIDREHARQGNYGRWIQKEWIHYADQQLEAAATPGTALPEQDLQLLCTTERFNGAHLYRYDLQRDEFIEESSDGPFRRMYSLPDDAGVLLQRLDDRDARTRGSRIQIWRQGQTQDVTSESGYVALYPVQTFADGMLLFTYDARRRPPIRFNFLDQTECDGGACVLRSLEGLPAWSPDRERTVVLRGDGLLWLGDEAGEPQMTVARGRSAAWLDNSRFAFIQPEDDMQVAVMSLPDREFSTLLETERLIDALQNATDATRITGIALAAHPTMPDRLFLGARVGNGAGKEATHLFVYNLATDEITEFLQVDHPLEPYRSMRFSVDGRWLFVHSVGERARGWHLYLYNIQTGDTLTYSSDTALAFPGYDLSADGAWLVRVDEGYIHLIPLNGGRQRLVAHDFAHCYAAVWVNKSIP</sequence>
<protein>
    <submittedName>
        <fullName evidence="3">Uncharacterized protein</fullName>
    </submittedName>
</protein>
<organism evidence="3">
    <name type="scientific">Caldilineaceae bacterium SB0664_bin_27</name>
    <dbReference type="NCBI Taxonomy" id="2605260"/>
    <lineage>
        <taxon>Bacteria</taxon>
        <taxon>Bacillati</taxon>
        <taxon>Chloroflexota</taxon>
        <taxon>Caldilineae</taxon>
        <taxon>Caldilineales</taxon>
        <taxon>Caldilineaceae</taxon>
    </lineage>
</organism>
<gene>
    <name evidence="3" type="ORF">F4Y42_14880</name>
</gene>
<reference evidence="3" key="1">
    <citation type="submission" date="2019-09" db="EMBL/GenBank/DDBJ databases">
        <title>Characterisation of the sponge microbiome using genome-centric metagenomics.</title>
        <authorList>
            <person name="Engelberts J.P."/>
            <person name="Robbins S.J."/>
            <person name="De Goeij J.M."/>
            <person name="Aranda M."/>
            <person name="Bell S.C."/>
            <person name="Webster N.S."/>
        </authorList>
    </citation>
    <scope>NUCLEOTIDE SEQUENCE</scope>
    <source>
        <strain evidence="3">SB0664_bin_27</strain>
    </source>
</reference>
<keyword evidence="2" id="KW-0472">Membrane</keyword>
<dbReference type="InterPro" id="IPR011042">
    <property type="entry name" value="6-blade_b-propeller_TolB-like"/>
</dbReference>
<keyword evidence="2" id="KW-0812">Transmembrane</keyword>
<feature type="region of interest" description="Disordered" evidence="1">
    <location>
        <begin position="1"/>
        <end position="27"/>
    </location>
</feature>
<feature type="transmembrane region" description="Helical" evidence="2">
    <location>
        <begin position="35"/>
        <end position="56"/>
    </location>
</feature>
<keyword evidence="2" id="KW-1133">Transmembrane helix</keyword>
<evidence type="ECO:0000313" key="3">
    <source>
        <dbReference type="EMBL" id="MXY94720.1"/>
    </source>
</evidence>
<feature type="compositionally biased region" description="Basic and acidic residues" evidence="1">
    <location>
        <begin position="13"/>
        <end position="26"/>
    </location>
</feature>
<proteinExistence type="predicted"/>
<dbReference type="AlphaFoldDB" id="A0A6B0YUK1"/>
<comment type="caution">
    <text evidence="3">The sequence shown here is derived from an EMBL/GenBank/DDBJ whole genome shotgun (WGS) entry which is preliminary data.</text>
</comment>
<dbReference type="Gene3D" id="2.120.10.30">
    <property type="entry name" value="TolB, C-terminal domain"/>
    <property type="match status" value="1"/>
</dbReference>
<dbReference type="EMBL" id="VXRG01000121">
    <property type="protein sequence ID" value="MXY94720.1"/>
    <property type="molecule type" value="Genomic_DNA"/>
</dbReference>
<evidence type="ECO:0000256" key="2">
    <source>
        <dbReference type="SAM" id="Phobius"/>
    </source>
</evidence>
<dbReference type="SUPFAM" id="SSF82171">
    <property type="entry name" value="DPP6 N-terminal domain-like"/>
    <property type="match status" value="1"/>
</dbReference>
<name>A0A6B0YUK1_9CHLR</name>